<protein>
    <submittedName>
        <fullName evidence="4">DUF1707 domain-containing protein</fullName>
    </submittedName>
</protein>
<dbReference type="EMBL" id="WMIA01000004">
    <property type="protein sequence ID" value="MTF38221.1"/>
    <property type="molecule type" value="Genomic_DNA"/>
</dbReference>
<keyword evidence="2" id="KW-0812">Transmembrane</keyword>
<evidence type="ECO:0000256" key="2">
    <source>
        <dbReference type="SAM" id="Phobius"/>
    </source>
</evidence>
<evidence type="ECO:0000313" key="5">
    <source>
        <dbReference type="Proteomes" id="UP000437131"/>
    </source>
</evidence>
<sequence length="286" mass="33136">MAKNYFILNSNQDLEKAYQAIILWFKGQLYEVEGIKQDTYYLIQARKTGTIRTLLGSNLAFKIKIYISSESLNGKKEFVIETGRGKWIQNIAGASFASIFTAGLTIWTGIAMAGWGLWLENQLISYLEKDANFVRVKPKEEGTIKESNNTDYVYEINIEKNSDQQQIINELQTEIDKLEIAFTDEILTEEEFVRKKAILEKQLDDYEVNLLIEEKVKKLQDAFSQGILDQIEYEKKVHDLEANVREKFLTQRKAERNKTKIVKLKEALKNGIITQQEFDRKIAQLS</sequence>
<dbReference type="RefSeq" id="WP_015220549.1">
    <property type="nucleotide sequence ID" value="NZ_WMIA01000004.1"/>
</dbReference>
<feature type="transmembrane region" description="Helical" evidence="2">
    <location>
        <begin position="94"/>
        <end position="118"/>
    </location>
</feature>
<comment type="caution">
    <text evidence="4">The sequence shown here is derived from an EMBL/GenBank/DDBJ whole genome shotgun (WGS) entry which is preliminary data.</text>
</comment>
<accession>A0A844GT50</accession>
<dbReference type="Proteomes" id="UP000437131">
    <property type="component" value="Unassembled WGS sequence"/>
</dbReference>
<gene>
    <name evidence="4" type="ORF">GGC33_04715</name>
</gene>
<evidence type="ECO:0000256" key="1">
    <source>
        <dbReference type="SAM" id="Coils"/>
    </source>
</evidence>
<dbReference type="AlphaFoldDB" id="A0A844GT50"/>
<dbReference type="Pfam" id="PF09851">
    <property type="entry name" value="SHOCT"/>
    <property type="match status" value="1"/>
</dbReference>
<keyword evidence="2" id="KW-0472">Membrane</keyword>
<proteinExistence type="predicted"/>
<dbReference type="InterPro" id="IPR018649">
    <property type="entry name" value="SHOCT"/>
</dbReference>
<keyword evidence="1" id="KW-0175">Coiled coil</keyword>
<name>A0A844GT50_9CHRO</name>
<keyword evidence="2" id="KW-1133">Transmembrane helix</keyword>
<feature type="coiled-coil region" evidence="1">
    <location>
        <begin position="161"/>
        <end position="209"/>
    </location>
</feature>
<feature type="domain" description="SHOCT" evidence="3">
    <location>
        <begin position="260"/>
        <end position="285"/>
    </location>
</feature>
<reference evidence="4 5" key="1">
    <citation type="submission" date="2019-11" db="EMBL/GenBank/DDBJ databases">
        <title>Isolation of a new High Light Tolerant Cyanobacteria.</title>
        <authorList>
            <person name="Dobson Z."/>
            <person name="Vaughn N."/>
            <person name="Vaughn M."/>
            <person name="Fromme P."/>
            <person name="Mazor Y."/>
        </authorList>
    </citation>
    <scope>NUCLEOTIDE SEQUENCE [LARGE SCALE GENOMIC DNA]</scope>
    <source>
        <strain evidence="4 5">0216</strain>
    </source>
</reference>
<evidence type="ECO:0000259" key="3">
    <source>
        <dbReference type="Pfam" id="PF09851"/>
    </source>
</evidence>
<organism evidence="4 5">
    <name type="scientific">Cyanobacterium aponinum 0216</name>
    <dbReference type="NCBI Taxonomy" id="2676140"/>
    <lineage>
        <taxon>Bacteria</taxon>
        <taxon>Bacillati</taxon>
        <taxon>Cyanobacteriota</taxon>
        <taxon>Cyanophyceae</taxon>
        <taxon>Oscillatoriophycideae</taxon>
        <taxon>Chroococcales</taxon>
        <taxon>Geminocystaceae</taxon>
        <taxon>Cyanobacterium</taxon>
    </lineage>
</organism>
<evidence type="ECO:0000313" key="4">
    <source>
        <dbReference type="EMBL" id="MTF38221.1"/>
    </source>
</evidence>